<gene>
    <name evidence="2" type="ORF">DFR74_102246</name>
</gene>
<keyword evidence="3" id="KW-1185">Reference proteome</keyword>
<evidence type="ECO:0000313" key="3">
    <source>
        <dbReference type="Proteomes" id="UP000252586"/>
    </source>
</evidence>
<protein>
    <submittedName>
        <fullName evidence="2">Uncharacterized protein</fullName>
    </submittedName>
</protein>
<organism evidence="2 3">
    <name type="scientific">Nocardia puris</name>
    <dbReference type="NCBI Taxonomy" id="208602"/>
    <lineage>
        <taxon>Bacteria</taxon>
        <taxon>Bacillati</taxon>
        <taxon>Actinomycetota</taxon>
        <taxon>Actinomycetes</taxon>
        <taxon>Mycobacteriales</taxon>
        <taxon>Nocardiaceae</taxon>
        <taxon>Nocardia</taxon>
    </lineage>
</organism>
<dbReference type="EMBL" id="QNRE01000002">
    <property type="protein sequence ID" value="RBO93827.1"/>
    <property type="molecule type" value="Genomic_DNA"/>
</dbReference>
<evidence type="ECO:0000313" key="2">
    <source>
        <dbReference type="EMBL" id="RBO93827.1"/>
    </source>
</evidence>
<feature type="compositionally biased region" description="Basic and acidic residues" evidence="1">
    <location>
        <begin position="1"/>
        <end position="16"/>
    </location>
</feature>
<feature type="region of interest" description="Disordered" evidence="1">
    <location>
        <begin position="1"/>
        <end position="55"/>
    </location>
</feature>
<dbReference type="AlphaFoldDB" id="A0A366DUR3"/>
<name>A0A366DUR3_9NOCA</name>
<comment type="caution">
    <text evidence="2">The sequence shown here is derived from an EMBL/GenBank/DDBJ whole genome shotgun (WGS) entry which is preliminary data.</text>
</comment>
<sequence length="55" mass="5740">MKRRSGAERRSTRSGERVAAGDPLSGSLALGRLTPEATVPEAYATRSAPSAGRRA</sequence>
<reference evidence="2 3" key="1">
    <citation type="submission" date="2018-06" db="EMBL/GenBank/DDBJ databases">
        <title>Genomic Encyclopedia of Type Strains, Phase IV (KMG-IV): sequencing the most valuable type-strain genomes for metagenomic binning, comparative biology and taxonomic classification.</title>
        <authorList>
            <person name="Goeker M."/>
        </authorList>
    </citation>
    <scope>NUCLEOTIDE SEQUENCE [LARGE SCALE GENOMIC DNA]</scope>
    <source>
        <strain evidence="2 3">DSM 44599</strain>
    </source>
</reference>
<dbReference type="STRING" id="1210090.GCA_001613185_00378"/>
<evidence type="ECO:0000256" key="1">
    <source>
        <dbReference type="SAM" id="MobiDB-lite"/>
    </source>
</evidence>
<proteinExistence type="predicted"/>
<accession>A0A366DUR3</accession>
<dbReference type="Proteomes" id="UP000252586">
    <property type="component" value="Unassembled WGS sequence"/>
</dbReference>